<keyword evidence="2" id="KW-1185">Reference proteome</keyword>
<reference evidence="1" key="1">
    <citation type="journal article" date="2020" name="Stud. Mycol.">
        <title>101 Dothideomycetes genomes: a test case for predicting lifestyles and emergence of pathogens.</title>
        <authorList>
            <person name="Haridas S."/>
            <person name="Albert R."/>
            <person name="Binder M."/>
            <person name="Bloem J."/>
            <person name="Labutti K."/>
            <person name="Salamov A."/>
            <person name="Andreopoulos B."/>
            <person name="Baker S."/>
            <person name="Barry K."/>
            <person name="Bills G."/>
            <person name="Bluhm B."/>
            <person name="Cannon C."/>
            <person name="Castanera R."/>
            <person name="Culley D."/>
            <person name="Daum C."/>
            <person name="Ezra D."/>
            <person name="Gonzalez J."/>
            <person name="Henrissat B."/>
            <person name="Kuo A."/>
            <person name="Liang C."/>
            <person name="Lipzen A."/>
            <person name="Lutzoni F."/>
            <person name="Magnuson J."/>
            <person name="Mondo S."/>
            <person name="Nolan M."/>
            <person name="Ohm R."/>
            <person name="Pangilinan J."/>
            <person name="Park H.-J."/>
            <person name="Ramirez L."/>
            <person name="Alfaro M."/>
            <person name="Sun H."/>
            <person name="Tritt A."/>
            <person name="Yoshinaga Y."/>
            <person name="Zwiers L.-H."/>
            <person name="Turgeon B."/>
            <person name="Goodwin S."/>
            <person name="Spatafora J."/>
            <person name="Crous P."/>
            <person name="Grigoriev I."/>
        </authorList>
    </citation>
    <scope>NUCLEOTIDE SEQUENCE</scope>
    <source>
        <strain evidence="1">ATCC 200398</strain>
    </source>
</reference>
<sequence length="1628" mass="185694">MGPVLDLGRLRASSTPLESSKYFRHLLASSSVETLSLQLLEAVERGSLEPSIFDIWLGVTKSPSAISLALKQNVSIQIRKSGIKRVGKQLRSSKWKETWDGLGGIRGLLDLFVDLSVLEVKQMCYAIARSAVGYDVEEKRKRTTEFLKALLSDEFPETEHRNPDPRPMAQYYKQLVPGCTSAFITFTLCKPSKDEWNDIPHKLLLRYHADTLRPICLQMVFGSYPLEDKWLSALLERWPSSLGSLPRFSASLQFSFDILKRAAQEESSTISTHGLIRRVVEPLLRRALRRRVGWMHIQEIVGLALKYLEKEPDAAIALEWNNGSLLDLALSAWRRRPKMFETQVTALFSHGRQKHSYLENIWEIEKHVGKVAPSQRYEKLKFCVFVAMEIDIDIDSDLKRLQAYYWNDIFHLLDAGQALGLFTRICAAKGNDCVNGDLELMEIDLLRKSGSSEKARSVAQQSIQWLKKKAMSNPDQSQRASHIKLVVEYAVASGSLPLHFEVLQWTRRFIRDPLTVPVLHQSHMDEEKDLLCAISPDTPKQMTPLQLRSCVVEANKALRFLFETACLALREPSYAGYHWQGTLDLFLHIVERRMQRVPTLKKDLNLSDDQVYHIVWEDTLQLLLDVEKDCLKSDNKELSRDTAQGCLGYQGYSKLKVKGDDPSTYRFFDNFAKARDDIWQEYRPTIHPSAATLPAPYPRGLPIQTLIGPFILRTASLDILAPYIASRTNAAIFLDPIAALTPYPEDEDDRTAIGQFVDDYHFAMKMFVPKCLPHEEKKRRLQRAWDHAIRFLSRPRMSDDEGLRYWQCNMQHKYREFWPKDYVPRPDYDDYPTIPIVDEPSEVVEWNPLPPRREDIDERAIEMTYVDLSIAGEGFFSPDPYPGLPLPDNIPTEVPGKTFEQAAIWSKGIVEEAKRKTPVREGQILSALLYLDTINKSDTRILPAPFPAESDIRYPTAYLDEQFLRKDDLSMHNAISTLRCHLKSAPVALLARLTENTIASLDKMRLGDPDYNNIERLAFSLVHLLTQSDRPDIASNLAVRAIIQRPDASSWHRTLLKPGFLRRLPTAQAQQCVSAFAAAVITKLREQVEAKKMAQERSPEAKESDTANEEGENGFPQPYIKVTTIKYLAQLLNGADFISKGFTLGLLTTLSQKTTHIDIQNAVLGSLLSILKTSGSPQDGDETLPAKVLKCLETAIPLAGQLDERHPLSESDWESISSNLTLPEVNFYDIPAMLAMLYDFLANVSQDFPHRTAYTNRIILPIIDRQKQQTKRWIDVFLKKYAGGEKGIEELKIPIPPRASMVWLRLLQTGTTHLPATLVEEYLDFTIFYLSKPDVVCALNKRFDDDPALRTRKDVSFWLSLFYNNSPISSFGTYLIGLLKKDFRPTVLSEEMGITVAKAQEWILKLFTAIMAVDAPRYHSIHYLTTQLAPPFSVYQTSDEDRKTWVENTKPVVEAIIAYINTLRTKEWLSDPNRKPPVLPDTYVMRLWLLKYPGLPLPPGESVTQEERCKVFAEEVAKLVDRISGRLYHNKLGFVKEALKRVMGNDVPRVAICLGDISNTRLSWLTLHDQLRIELAEELLNNSSRPDDAGLVEQVEKMVKTWQVSDNEDIRRKGYDLMDIWSGFGLFD</sequence>
<accession>A0ACB6QSK9</accession>
<dbReference type="Proteomes" id="UP000799755">
    <property type="component" value="Unassembled WGS sequence"/>
</dbReference>
<organism evidence="1 2">
    <name type="scientific">Lindgomyces ingoldianus</name>
    <dbReference type="NCBI Taxonomy" id="673940"/>
    <lineage>
        <taxon>Eukaryota</taxon>
        <taxon>Fungi</taxon>
        <taxon>Dikarya</taxon>
        <taxon>Ascomycota</taxon>
        <taxon>Pezizomycotina</taxon>
        <taxon>Dothideomycetes</taxon>
        <taxon>Pleosporomycetidae</taxon>
        <taxon>Pleosporales</taxon>
        <taxon>Lindgomycetaceae</taxon>
        <taxon>Lindgomyces</taxon>
    </lineage>
</organism>
<protein>
    <submittedName>
        <fullName evidence="1">Uncharacterized protein</fullName>
    </submittedName>
</protein>
<name>A0ACB6QSK9_9PLEO</name>
<gene>
    <name evidence="1" type="ORF">BDR25DRAFT_335021</name>
</gene>
<proteinExistence type="predicted"/>
<comment type="caution">
    <text evidence="1">The sequence shown here is derived from an EMBL/GenBank/DDBJ whole genome shotgun (WGS) entry which is preliminary data.</text>
</comment>
<evidence type="ECO:0000313" key="2">
    <source>
        <dbReference type="Proteomes" id="UP000799755"/>
    </source>
</evidence>
<dbReference type="EMBL" id="MU003512">
    <property type="protein sequence ID" value="KAF2469510.1"/>
    <property type="molecule type" value="Genomic_DNA"/>
</dbReference>
<evidence type="ECO:0000313" key="1">
    <source>
        <dbReference type="EMBL" id="KAF2469510.1"/>
    </source>
</evidence>